<evidence type="ECO:0000313" key="2">
    <source>
        <dbReference type="EMBL" id="TCK98503.1"/>
    </source>
</evidence>
<keyword evidence="1 2" id="KW-0378">Hydrolase</keyword>
<dbReference type="PANTHER" id="PTHR33886">
    <property type="entry name" value="UNSATURATED RHAMNOGALACTURONAN HYDROLASE (EUROFUNG)"/>
    <property type="match status" value="1"/>
</dbReference>
<dbReference type="Pfam" id="PF07470">
    <property type="entry name" value="Glyco_hydro_88"/>
    <property type="match status" value="1"/>
</dbReference>
<dbReference type="GO" id="GO:0016787">
    <property type="term" value="F:hydrolase activity"/>
    <property type="evidence" value="ECO:0007669"/>
    <property type="project" value="UniProtKB-KW"/>
</dbReference>
<dbReference type="Proteomes" id="UP000294545">
    <property type="component" value="Unassembled WGS sequence"/>
</dbReference>
<dbReference type="Gene3D" id="1.50.10.10">
    <property type="match status" value="1"/>
</dbReference>
<keyword evidence="3" id="KW-1185">Reference proteome</keyword>
<dbReference type="PANTHER" id="PTHR33886:SF8">
    <property type="entry name" value="UNSATURATED RHAMNOGALACTURONAN HYDROLASE (EUROFUNG)"/>
    <property type="match status" value="1"/>
</dbReference>
<dbReference type="AlphaFoldDB" id="A0A4R1N771"/>
<dbReference type="GO" id="GO:0005975">
    <property type="term" value="P:carbohydrate metabolic process"/>
    <property type="evidence" value="ECO:0007669"/>
    <property type="project" value="InterPro"/>
</dbReference>
<organism evidence="2 3">
    <name type="scientific">Natranaerovirga hydrolytica</name>
    <dbReference type="NCBI Taxonomy" id="680378"/>
    <lineage>
        <taxon>Bacteria</taxon>
        <taxon>Bacillati</taxon>
        <taxon>Bacillota</taxon>
        <taxon>Clostridia</taxon>
        <taxon>Lachnospirales</taxon>
        <taxon>Natranaerovirgaceae</taxon>
        <taxon>Natranaerovirga</taxon>
    </lineage>
</organism>
<proteinExistence type="predicted"/>
<dbReference type="InterPro" id="IPR008928">
    <property type="entry name" value="6-hairpin_glycosidase_sf"/>
</dbReference>
<comment type="caution">
    <text evidence="2">The sequence shown here is derived from an EMBL/GenBank/DDBJ whole genome shotgun (WGS) entry which is preliminary data.</text>
</comment>
<dbReference type="EMBL" id="SMGQ01000011">
    <property type="protein sequence ID" value="TCK98503.1"/>
    <property type="molecule type" value="Genomic_DNA"/>
</dbReference>
<name>A0A4R1N771_9FIRM</name>
<dbReference type="InterPro" id="IPR052043">
    <property type="entry name" value="PolySaccharide_Degr_Enz"/>
</dbReference>
<dbReference type="RefSeq" id="WP_132281186.1">
    <property type="nucleotide sequence ID" value="NZ_SMGQ01000011.1"/>
</dbReference>
<evidence type="ECO:0000313" key="3">
    <source>
        <dbReference type="Proteomes" id="UP000294545"/>
    </source>
</evidence>
<evidence type="ECO:0000256" key="1">
    <source>
        <dbReference type="ARBA" id="ARBA00022801"/>
    </source>
</evidence>
<dbReference type="OrthoDB" id="6381507at2"/>
<reference evidence="2 3" key="1">
    <citation type="submission" date="2019-03" db="EMBL/GenBank/DDBJ databases">
        <title>Genomic Encyclopedia of Type Strains, Phase IV (KMG-IV): sequencing the most valuable type-strain genomes for metagenomic binning, comparative biology and taxonomic classification.</title>
        <authorList>
            <person name="Goeker M."/>
        </authorList>
    </citation>
    <scope>NUCLEOTIDE SEQUENCE [LARGE SCALE GENOMIC DNA]</scope>
    <source>
        <strain evidence="2 3">DSM 24176</strain>
    </source>
</reference>
<accession>A0A4R1N771</accession>
<dbReference type="InterPro" id="IPR012341">
    <property type="entry name" value="6hp_glycosidase-like_sf"/>
</dbReference>
<gene>
    <name evidence="2" type="ORF">EDC19_0925</name>
</gene>
<dbReference type="InterPro" id="IPR010905">
    <property type="entry name" value="Glyco_hydro_88"/>
</dbReference>
<dbReference type="SUPFAM" id="SSF48208">
    <property type="entry name" value="Six-hairpin glycosidases"/>
    <property type="match status" value="1"/>
</dbReference>
<sequence length="368" mass="42303">MRECNENWSVKTADSAIKANPDLSDKWSHEYGVFFKAILEVWKNTKDHKYFNYIVKNNKQNIDENGHIKGYDVEAYSLDNIVSGRILFDLYFETGDERFKKAAYILREQFKTHPRTREGGFWHKKAFPYQMWSDGLYMGAPFYAEFGKVFNDTEAFDDVIKQVLLLSAHAQDNDTGLVYHAWDEKKEQFWANPKTGCSSSFWSRPIGWYAMGLVDVLECIPNNHPEKEKVTTIYNRLLKGIVKFQDSKTGVWYQVIDHNNKEGNYLESSASAMFIYAIAKGIRKGYADVGLYDVINKAYEGYIKQFVETDEKKNIIIKGTCKTGGLGVTSNRDGSFEYYVSEPVISNDFKGIAAFILASIEMELLAQK</sequence>
<protein>
    <submittedName>
        <fullName evidence="2">Unsaturated rhamnogalacturonyl hydrolase</fullName>
    </submittedName>
</protein>